<sequence>MLVVKVQDSEIGAVIISSGFLASMKTAVARSSASPSRNVNTALPGLRPRRQDGSSNVPCVACPVYISGSSEDAKQLE</sequence>
<protein>
    <submittedName>
        <fullName evidence="2">Uncharacterized protein</fullName>
    </submittedName>
</protein>
<evidence type="ECO:0000256" key="1">
    <source>
        <dbReference type="SAM" id="MobiDB-lite"/>
    </source>
</evidence>
<keyword evidence="3" id="KW-1185">Reference proteome</keyword>
<evidence type="ECO:0000313" key="2">
    <source>
        <dbReference type="EMBL" id="KAK3728079.1"/>
    </source>
</evidence>
<dbReference type="EMBL" id="JAWDGP010007208">
    <property type="protein sequence ID" value="KAK3728079.1"/>
    <property type="molecule type" value="Genomic_DNA"/>
</dbReference>
<evidence type="ECO:0000313" key="3">
    <source>
        <dbReference type="Proteomes" id="UP001283361"/>
    </source>
</evidence>
<organism evidence="2 3">
    <name type="scientific">Elysia crispata</name>
    <name type="common">lettuce slug</name>
    <dbReference type="NCBI Taxonomy" id="231223"/>
    <lineage>
        <taxon>Eukaryota</taxon>
        <taxon>Metazoa</taxon>
        <taxon>Spiralia</taxon>
        <taxon>Lophotrochozoa</taxon>
        <taxon>Mollusca</taxon>
        <taxon>Gastropoda</taxon>
        <taxon>Heterobranchia</taxon>
        <taxon>Euthyneura</taxon>
        <taxon>Panpulmonata</taxon>
        <taxon>Sacoglossa</taxon>
        <taxon>Placobranchoidea</taxon>
        <taxon>Plakobranchidae</taxon>
        <taxon>Elysia</taxon>
    </lineage>
</organism>
<gene>
    <name evidence="2" type="ORF">RRG08_022130</name>
</gene>
<reference evidence="2" key="1">
    <citation type="journal article" date="2023" name="G3 (Bethesda)">
        <title>A reference genome for the long-term kleptoplast-retaining sea slug Elysia crispata morphotype clarki.</title>
        <authorList>
            <person name="Eastman K.E."/>
            <person name="Pendleton A.L."/>
            <person name="Shaikh M.A."/>
            <person name="Suttiyut T."/>
            <person name="Ogas R."/>
            <person name="Tomko P."/>
            <person name="Gavelis G."/>
            <person name="Widhalm J.R."/>
            <person name="Wisecaver J.H."/>
        </authorList>
    </citation>
    <scope>NUCLEOTIDE SEQUENCE</scope>
    <source>
        <strain evidence="2">ECLA1</strain>
    </source>
</reference>
<comment type="caution">
    <text evidence="2">The sequence shown here is derived from an EMBL/GenBank/DDBJ whole genome shotgun (WGS) entry which is preliminary data.</text>
</comment>
<proteinExistence type="predicted"/>
<dbReference type="Proteomes" id="UP001283361">
    <property type="component" value="Unassembled WGS sequence"/>
</dbReference>
<accession>A0AAE0Y1G5</accession>
<dbReference type="AlphaFoldDB" id="A0AAE0Y1G5"/>
<name>A0AAE0Y1G5_9GAST</name>
<feature type="region of interest" description="Disordered" evidence="1">
    <location>
        <begin position="33"/>
        <end position="56"/>
    </location>
</feature>